<name>A0ABS4BJB8_9HYPH</name>
<organism evidence="3 4">
    <name type="scientific">Jiella mangrovi</name>
    <dbReference type="NCBI Taxonomy" id="2821407"/>
    <lineage>
        <taxon>Bacteria</taxon>
        <taxon>Pseudomonadati</taxon>
        <taxon>Pseudomonadota</taxon>
        <taxon>Alphaproteobacteria</taxon>
        <taxon>Hyphomicrobiales</taxon>
        <taxon>Aurantimonadaceae</taxon>
        <taxon>Jiella</taxon>
    </lineage>
</organism>
<evidence type="ECO:0000256" key="2">
    <source>
        <dbReference type="ARBA" id="ARBA00022801"/>
    </source>
</evidence>
<dbReference type="Pfam" id="PF13279">
    <property type="entry name" value="4HBT_2"/>
    <property type="match status" value="1"/>
</dbReference>
<sequence length="145" mass="15813">MTEPAFEDFPATARDKLRYGDTDRQGHVNNAVYSTFFETGRVELLHVGHAPPPAGTSFVLARISINFRREMHWPGEIEIGSGIASLGNSSIKVRQGVFQNGRLCAAADSVIVLIDEKTRRSTPLPDDMRQALATLAMKTGIAATD</sequence>
<protein>
    <submittedName>
        <fullName evidence="3">Acyl-CoA thioesterase</fullName>
    </submittedName>
</protein>
<keyword evidence="4" id="KW-1185">Reference proteome</keyword>
<dbReference type="PANTHER" id="PTHR31793:SF27">
    <property type="entry name" value="NOVEL THIOESTERASE SUPERFAMILY DOMAIN AND SAPOSIN A-TYPE DOMAIN CONTAINING PROTEIN (0610012H03RIK)"/>
    <property type="match status" value="1"/>
</dbReference>
<dbReference type="PANTHER" id="PTHR31793">
    <property type="entry name" value="4-HYDROXYBENZOYL-COA THIOESTERASE FAMILY MEMBER"/>
    <property type="match status" value="1"/>
</dbReference>
<dbReference type="InterPro" id="IPR029069">
    <property type="entry name" value="HotDog_dom_sf"/>
</dbReference>
<evidence type="ECO:0000256" key="1">
    <source>
        <dbReference type="ARBA" id="ARBA00005953"/>
    </source>
</evidence>
<gene>
    <name evidence="3" type="ORF">J6595_11020</name>
</gene>
<dbReference type="CDD" id="cd00586">
    <property type="entry name" value="4HBT"/>
    <property type="match status" value="1"/>
</dbReference>
<keyword evidence="2" id="KW-0378">Hydrolase</keyword>
<comment type="caution">
    <text evidence="3">The sequence shown here is derived from an EMBL/GenBank/DDBJ whole genome shotgun (WGS) entry which is preliminary data.</text>
</comment>
<dbReference type="Gene3D" id="3.10.129.10">
    <property type="entry name" value="Hotdog Thioesterase"/>
    <property type="match status" value="1"/>
</dbReference>
<evidence type="ECO:0000313" key="4">
    <source>
        <dbReference type="Proteomes" id="UP000678276"/>
    </source>
</evidence>
<dbReference type="InterPro" id="IPR050563">
    <property type="entry name" value="4-hydroxybenzoyl-CoA_TE"/>
</dbReference>
<dbReference type="SUPFAM" id="SSF54637">
    <property type="entry name" value="Thioesterase/thiol ester dehydrase-isomerase"/>
    <property type="match status" value="1"/>
</dbReference>
<reference evidence="3 4" key="1">
    <citation type="submission" date="2021-04" db="EMBL/GenBank/DDBJ databases">
        <title>Whole genome sequence of Jiella sp. KSK16Y-1.</title>
        <authorList>
            <person name="Tuo L."/>
        </authorList>
    </citation>
    <scope>NUCLEOTIDE SEQUENCE [LARGE SCALE GENOMIC DNA]</scope>
    <source>
        <strain evidence="3 4">KSK16Y-1</strain>
    </source>
</reference>
<proteinExistence type="inferred from homology"/>
<dbReference type="RefSeq" id="WP_209594604.1">
    <property type="nucleotide sequence ID" value="NZ_JAGJCF010000006.1"/>
</dbReference>
<accession>A0ABS4BJB8</accession>
<dbReference type="Proteomes" id="UP000678276">
    <property type="component" value="Unassembled WGS sequence"/>
</dbReference>
<evidence type="ECO:0000313" key="3">
    <source>
        <dbReference type="EMBL" id="MBP0616114.1"/>
    </source>
</evidence>
<comment type="similarity">
    <text evidence="1">Belongs to the 4-hydroxybenzoyl-CoA thioesterase family.</text>
</comment>
<dbReference type="EMBL" id="JAGJCF010000006">
    <property type="protein sequence ID" value="MBP0616114.1"/>
    <property type="molecule type" value="Genomic_DNA"/>
</dbReference>